<feature type="region of interest" description="Disordered" evidence="1">
    <location>
        <begin position="636"/>
        <end position="669"/>
    </location>
</feature>
<feature type="compositionally biased region" description="Basic residues" evidence="1">
    <location>
        <begin position="540"/>
        <end position="549"/>
    </location>
</feature>
<feature type="compositionally biased region" description="Polar residues" evidence="1">
    <location>
        <begin position="449"/>
        <end position="461"/>
    </location>
</feature>
<feature type="region of interest" description="Disordered" evidence="1">
    <location>
        <begin position="1208"/>
        <end position="1234"/>
    </location>
</feature>
<feature type="compositionally biased region" description="Basic and acidic residues" evidence="1">
    <location>
        <begin position="808"/>
        <end position="822"/>
    </location>
</feature>
<evidence type="ECO:0000313" key="2">
    <source>
        <dbReference type="EMBL" id="KAK2709982.1"/>
    </source>
</evidence>
<organism evidence="2 3">
    <name type="scientific">Artemia franciscana</name>
    <name type="common">Brine shrimp</name>
    <name type="synonym">Artemia sanfranciscana</name>
    <dbReference type="NCBI Taxonomy" id="6661"/>
    <lineage>
        <taxon>Eukaryota</taxon>
        <taxon>Metazoa</taxon>
        <taxon>Ecdysozoa</taxon>
        <taxon>Arthropoda</taxon>
        <taxon>Crustacea</taxon>
        <taxon>Branchiopoda</taxon>
        <taxon>Anostraca</taxon>
        <taxon>Artemiidae</taxon>
        <taxon>Artemia</taxon>
    </lineage>
</organism>
<feature type="region of interest" description="Disordered" evidence="1">
    <location>
        <begin position="848"/>
        <end position="935"/>
    </location>
</feature>
<keyword evidence="3" id="KW-1185">Reference proteome</keyword>
<feature type="compositionally biased region" description="Polar residues" evidence="1">
    <location>
        <begin position="1218"/>
        <end position="1228"/>
    </location>
</feature>
<feature type="compositionally biased region" description="Basic and acidic residues" evidence="1">
    <location>
        <begin position="482"/>
        <end position="494"/>
    </location>
</feature>
<feature type="compositionally biased region" description="Basic residues" evidence="1">
    <location>
        <begin position="573"/>
        <end position="582"/>
    </location>
</feature>
<feature type="region of interest" description="Disordered" evidence="1">
    <location>
        <begin position="745"/>
        <end position="770"/>
    </location>
</feature>
<dbReference type="Proteomes" id="UP001187531">
    <property type="component" value="Unassembled WGS sequence"/>
</dbReference>
<feature type="compositionally biased region" description="Polar residues" evidence="1">
    <location>
        <begin position="506"/>
        <end position="539"/>
    </location>
</feature>
<feature type="region of interest" description="Disordered" evidence="1">
    <location>
        <begin position="140"/>
        <end position="202"/>
    </location>
</feature>
<feature type="region of interest" description="Disordered" evidence="1">
    <location>
        <begin position="955"/>
        <end position="978"/>
    </location>
</feature>
<dbReference type="EMBL" id="JAVRJZ010000017">
    <property type="protein sequence ID" value="KAK2709982.1"/>
    <property type="molecule type" value="Genomic_DNA"/>
</dbReference>
<feature type="region of interest" description="Disordered" evidence="1">
    <location>
        <begin position="1103"/>
        <end position="1128"/>
    </location>
</feature>
<reference evidence="2" key="1">
    <citation type="submission" date="2023-07" db="EMBL/GenBank/DDBJ databases">
        <title>Chromosome-level genome assembly of Artemia franciscana.</title>
        <authorList>
            <person name="Jo E."/>
        </authorList>
    </citation>
    <scope>NUCLEOTIDE SEQUENCE</scope>
    <source>
        <tissue evidence="2">Whole body</tissue>
    </source>
</reference>
<feature type="compositionally biased region" description="Polar residues" evidence="1">
    <location>
        <begin position="910"/>
        <end position="935"/>
    </location>
</feature>
<accession>A0AA88HQQ2</accession>
<evidence type="ECO:0000313" key="3">
    <source>
        <dbReference type="Proteomes" id="UP001187531"/>
    </source>
</evidence>
<feature type="compositionally biased region" description="Polar residues" evidence="1">
    <location>
        <begin position="381"/>
        <end position="393"/>
    </location>
</feature>
<name>A0AA88HQQ2_ARTSF</name>
<evidence type="ECO:0000256" key="1">
    <source>
        <dbReference type="SAM" id="MobiDB-lite"/>
    </source>
</evidence>
<sequence length="1301" mass="144909">MGSCRSFLGQLEADLSTVSGGIKSTLPQAMSRRLIGLELGILEACGDKAEDFKAKPVMKVEQPIPQKVAHRRLMAERARNRVLKLVAPCEVTAPPVARTTTHWDQISQRFENVIQLSNGDKPSNPVLDRLGFWKLTSDDETRMAQPQETPISDPSLARVRDVNPGDIASSTEDIKRKRNKGGDDDKRGKTKDDYGRPCATTTKDQSVKNYEMVVHREVAQWAKNGTPKEADTKDEVAVVPGSRKRRWNQDTAGSNKDSSILDLAQSAMKQEACNTEVSVVRDQNRMNNAKQSEAAEAASSQVRVWDVISRYLSPTPGEDNDHGAVQDHSGLRLISDNYSGVESQLSEEKSKNKRSRESEIPSEVRDPVIKMTSKCLDRLSQPLSGQEVSLTSSSDDDLHQSRHTRTKDHKEKRCYDKQSISKRSSEFKIPLKVHPIIPSPSKSFDHVSQPLSSQEVSLTTSSEDESPQSRYSSENYHKGKRHYDEQSENKRSRVSEIPSKVRNPIISPNSKRFNQVSRPHSGQEAFLTSSSYNESPRSRYTSKKDHKGKHYYDEQYKVRKPITVMTSEDLGKNGKKLRKKEKRRQEKELEKEKSKRRARPDQGNQEKHSGPLPTTSSSSYISSQLSQIFDNLLKTRSVKKPENKEKTAPILPMGSNCNDTSFKRRPATFSPGFNRRTVVEEEGKEIKKYSDQARPEHTTLPCQDTLQRIKVKHRESCVTKSSFSYDTSALSTLFDNFIKNQLSGNTEYKEKTQSSHSRTPPSMSLGPDPDVTLFDSRSSKDLKASGVLEETRDKRGLGALLKSSSSQDTRDKLQKSNVKHGESSAIKTSVSYDTLPLNTLIGNFAKNQLSGKTEDKEKSQLSHSKTPPSMFLGPDPDDTLFKSGPVKNLKASGVLEERGEKRSLGAMFKPSSSQGDLESTQNQSRPLSVTSPCSYDSSELSHIFDDLLKNRSYKSLKNKGKPAPSKQGSNCDASGFNSRPSEITTNINLKVSAEEVFEVVESRGFQTRPGLSTLYHINQDDVASLHAKNGELFLAPSSFSYDASASSQLFDSRMLSKSVKNLEDKENTSASKPLDLNNTEMMSNCLSAESMKNLNRQTFLEEQAEEKKKKNGATVMESAAPQAKQDDVASLHAENGELFLAPSSSSYDASASSQLFDSRMLSKSVKNSEDKENTSASKSLDLNNTEILSNFLSAESMKNLNRQTFLEEQAEEKKKRSGNTVMESSAPQKKQGETVVIDLTADDDDEEIDDDASTVEFEPDEESVLDLVANMADFELYAEPIPGLEWLFDNSEEIADSNSSP</sequence>
<feature type="compositionally biased region" description="Polar residues" evidence="1">
    <location>
        <begin position="966"/>
        <end position="978"/>
    </location>
</feature>
<gene>
    <name evidence="2" type="ORF">QYM36_013606</name>
</gene>
<feature type="compositionally biased region" description="Basic and acidic residues" evidence="1">
    <location>
        <begin position="346"/>
        <end position="368"/>
    </location>
</feature>
<feature type="region of interest" description="Disordered" evidence="1">
    <location>
        <begin position="339"/>
        <end position="620"/>
    </location>
</feature>
<protein>
    <submittedName>
        <fullName evidence="2">Uncharacterized protein</fullName>
    </submittedName>
</protein>
<feature type="region of interest" description="Disordered" evidence="1">
    <location>
        <begin position="795"/>
        <end position="825"/>
    </location>
</feature>
<feature type="compositionally biased region" description="Low complexity" evidence="1">
    <location>
        <begin position="611"/>
        <end position="620"/>
    </location>
</feature>
<feature type="compositionally biased region" description="Basic and acidic residues" evidence="1">
    <location>
        <begin position="172"/>
        <end position="195"/>
    </location>
</feature>
<feature type="compositionally biased region" description="Basic and acidic residues" evidence="1">
    <location>
        <begin position="583"/>
        <end position="593"/>
    </location>
</feature>
<proteinExistence type="predicted"/>
<comment type="caution">
    <text evidence="2">The sequence shown here is derived from an EMBL/GenBank/DDBJ whole genome shotgun (WGS) entry which is preliminary data.</text>
</comment>